<dbReference type="AlphaFoldDB" id="A0A1F5E6T0"/>
<proteinExistence type="inferred from homology"/>
<protein>
    <recommendedName>
        <fullName evidence="2">RNA 2',3'-cyclic phosphodiesterase</fullName>
        <shortName evidence="2">RNA 2',3'-CPDase</shortName>
        <ecNumber evidence="2">3.1.4.58</ecNumber>
    </recommendedName>
</protein>
<evidence type="ECO:0000313" key="4">
    <source>
        <dbReference type="EMBL" id="OGD62974.1"/>
    </source>
</evidence>
<feature type="domain" description="Phosphoesterase HXTX" evidence="3">
    <location>
        <begin position="100"/>
        <end position="176"/>
    </location>
</feature>
<accession>A0A1F5E6T0</accession>
<feature type="active site" description="Proton donor" evidence="2">
    <location>
        <position position="40"/>
    </location>
</feature>
<comment type="catalytic activity">
    <reaction evidence="2">
        <text>a 3'-end 2',3'-cyclophospho-ribonucleotide-RNA + H2O = a 3'-end 2'-phospho-ribonucleotide-RNA + H(+)</text>
        <dbReference type="Rhea" id="RHEA:11828"/>
        <dbReference type="Rhea" id="RHEA-COMP:10464"/>
        <dbReference type="Rhea" id="RHEA-COMP:17353"/>
        <dbReference type="ChEBI" id="CHEBI:15377"/>
        <dbReference type="ChEBI" id="CHEBI:15378"/>
        <dbReference type="ChEBI" id="CHEBI:83064"/>
        <dbReference type="ChEBI" id="CHEBI:173113"/>
        <dbReference type="EC" id="3.1.4.58"/>
    </reaction>
</comment>
<name>A0A1F5E6T0_9BACT</name>
<dbReference type="InterPro" id="IPR009097">
    <property type="entry name" value="Cyclic_Pdiesterase"/>
</dbReference>
<evidence type="ECO:0000256" key="1">
    <source>
        <dbReference type="ARBA" id="ARBA00022801"/>
    </source>
</evidence>
<dbReference type="Proteomes" id="UP000177006">
    <property type="component" value="Unassembled WGS sequence"/>
</dbReference>
<dbReference type="GO" id="GO:0008664">
    <property type="term" value="F:RNA 2',3'-cyclic 3'-phosphodiesterase activity"/>
    <property type="evidence" value="ECO:0007669"/>
    <property type="project" value="UniProtKB-EC"/>
</dbReference>
<feature type="active site" description="Proton acceptor" evidence="2">
    <location>
        <position position="127"/>
    </location>
</feature>
<organism evidence="4 5">
    <name type="scientific">Candidatus Beckwithbacteria bacterium RBG_13_42_9</name>
    <dbReference type="NCBI Taxonomy" id="1797457"/>
    <lineage>
        <taxon>Bacteria</taxon>
        <taxon>Candidatus Beckwithiibacteriota</taxon>
    </lineage>
</organism>
<reference evidence="4 5" key="1">
    <citation type="journal article" date="2016" name="Nat. Commun.">
        <title>Thousands of microbial genomes shed light on interconnected biogeochemical processes in an aquifer system.</title>
        <authorList>
            <person name="Anantharaman K."/>
            <person name="Brown C.T."/>
            <person name="Hug L.A."/>
            <person name="Sharon I."/>
            <person name="Castelle C.J."/>
            <person name="Probst A.J."/>
            <person name="Thomas B.C."/>
            <person name="Singh A."/>
            <person name="Wilkins M.J."/>
            <person name="Karaoz U."/>
            <person name="Brodie E.L."/>
            <person name="Williams K.H."/>
            <person name="Hubbard S.S."/>
            <person name="Banfield J.F."/>
        </authorList>
    </citation>
    <scope>NUCLEOTIDE SEQUENCE [LARGE SCALE GENOMIC DNA]</scope>
</reference>
<dbReference type="STRING" id="1797457.A2160_04395"/>
<evidence type="ECO:0000256" key="2">
    <source>
        <dbReference type="HAMAP-Rule" id="MF_01940"/>
    </source>
</evidence>
<dbReference type="InterPro" id="IPR014051">
    <property type="entry name" value="Phosphoesterase_HXTX"/>
</dbReference>
<dbReference type="EMBL" id="MEZK01000014">
    <property type="protein sequence ID" value="OGD62974.1"/>
    <property type="molecule type" value="Genomic_DNA"/>
</dbReference>
<dbReference type="EC" id="3.1.4.58" evidence="2"/>
<dbReference type="InterPro" id="IPR004175">
    <property type="entry name" value="RNA_CPDase"/>
</dbReference>
<feature type="short sequence motif" description="HXTX 1" evidence="2">
    <location>
        <begin position="40"/>
        <end position="43"/>
    </location>
</feature>
<dbReference type="HAMAP" id="MF_01940">
    <property type="entry name" value="RNA_CPDase"/>
    <property type="match status" value="1"/>
</dbReference>
<dbReference type="SUPFAM" id="SSF55144">
    <property type="entry name" value="LigT-like"/>
    <property type="match status" value="1"/>
</dbReference>
<dbReference type="GO" id="GO:0016874">
    <property type="term" value="F:ligase activity"/>
    <property type="evidence" value="ECO:0007669"/>
    <property type="project" value="UniProtKB-KW"/>
</dbReference>
<dbReference type="Gene3D" id="3.90.1140.10">
    <property type="entry name" value="Cyclic phosphodiesterase"/>
    <property type="match status" value="1"/>
</dbReference>
<dbReference type="PANTHER" id="PTHR35561:SF1">
    <property type="entry name" value="RNA 2',3'-CYCLIC PHOSPHODIESTERASE"/>
    <property type="match status" value="1"/>
</dbReference>
<dbReference type="GO" id="GO:0004113">
    <property type="term" value="F:2',3'-cyclic-nucleotide 3'-phosphodiesterase activity"/>
    <property type="evidence" value="ECO:0007669"/>
    <property type="project" value="InterPro"/>
</dbReference>
<evidence type="ECO:0000313" key="5">
    <source>
        <dbReference type="Proteomes" id="UP000177006"/>
    </source>
</evidence>
<comment type="function">
    <text evidence="2">Hydrolyzes RNA 2',3'-cyclic phosphodiester to an RNA 2'-phosphomonoester.</text>
</comment>
<keyword evidence="4" id="KW-0436">Ligase</keyword>
<gene>
    <name evidence="4" type="ORF">A2160_04395</name>
</gene>
<feature type="domain" description="Phosphoesterase HXTX" evidence="3">
    <location>
        <begin position="10"/>
        <end position="91"/>
    </location>
</feature>
<dbReference type="NCBIfam" id="TIGR02258">
    <property type="entry name" value="2_5_ligase"/>
    <property type="match status" value="1"/>
</dbReference>
<dbReference type="PANTHER" id="PTHR35561">
    <property type="entry name" value="RNA 2',3'-CYCLIC PHOSPHODIESTERASE"/>
    <property type="match status" value="1"/>
</dbReference>
<dbReference type="Pfam" id="PF02834">
    <property type="entry name" value="LigT_PEase"/>
    <property type="match status" value="2"/>
</dbReference>
<comment type="similarity">
    <text evidence="2">Belongs to the 2H phosphoesterase superfamily. ThpR family.</text>
</comment>
<feature type="short sequence motif" description="HXTX 2" evidence="2">
    <location>
        <begin position="127"/>
        <end position="130"/>
    </location>
</feature>
<keyword evidence="1 2" id="KW-0378">Hydrolase</keyword>
<sequence length="203" mass="23892">MRIFIGVALPLSLQKQLKKLLKVLERKHWPVKWEAIEKLHFTLVFLGEIPESKIVIVKEIVREICQQLPSFSLEIKGLGCFPDYLFPKIIWLGLKGDLKSLSFLQKQLKLKLKDQGFVIDNRPFLGHVTLGRVKKAKMKQLQEIGRQLKALREMEIGVEWHVKEVIIFQSQILSQRSKYYKVAEILLKNQNYKEEKWQISMLK</sequence>
<comment type="caution">
    <text evidence="4">The sequence shown here is derived from an EMBL/GenBank/DDBJ whole genome shotgun (WGS) entry which is preliminary data.</text>
</comment>
<evidence type="ECO:0000259" key="3">
    <source>
        <dbReference type="Pfam" id="PF02834"/>
    </source>
</evidence>